<feature type="domain" description="TubC N-terminal docking" evidence="1">
    <location>
        <begin position="3"/>
        <end position="53"/>
    </location>
</feature>
<protein>
    <recommendedName>
        <fullName evidence="1">TubC N-terminal docking domain-containing protein</fullName>
    </recommendedName>
</protein>
<dbReference type="OrthoDB" id="415559at2"/>
<comment type="caution">
    <text evidence="2">The sequence shown here is derived from an EMBL/GenBank/DDBJ whole genome shotgun (WGS) entry which is preliminary data.</text>
</comment>
<dbReference type="Gene3D" id="1.10.10.1830">
    <property type="entry name" value="Non-ribosomal peptide synthase, adenylation domain"/>
    <property type="match status" value="1"/>
</dbReference>
<dbReference type="InterPro" id="IPR041464">
    <property type="entry name" value="TubC_N"/>
</dbReference>
<keyword evidence="3" id="KW-1185">Reference proteome</keyword>
<dbReference type="AlphaFoldDB" id="A0A2R5FUH0"/>
<dbReference type="Pfam" id="PF18563">
    <property type="entry name" value="TubC_N"/>
    <property type="match status" value="1"/>
</dbReference>
<evidence type="ECO:0000313" key="3">
    <source>
        <dbReference type="Proteomes" id="UP000245124"/>
    </source>
</evidence>
<dbReference type="RefSeq" id="WP_109009608.1">
    <property type="nucleotide sequence ID" value="NZ_BDUD01000001.1"/>
</dbReference>
<sequence length="621" mass="69705">MNVSELLENLNHQGVQLWADNDKLKINSPKGLLTAEIRTELAQRKTEILAFLQNSNDVVTDSSTTKAQDLSLQTIGRLIGGYCRKITGFIPPVIDPKVMANKLKVTFRPLPNGYKEETVLQFRKELEHKLQENGVQILSWEEATKEFNYEITIPLINWKRNITTRVIKSGVNAVVDVEKHPSLFGKAKIVLAELLYRLYSRFVFNKNPISAAKIMQFISWAEESVQPLEDPTNTQAIVLTKLNPKLVDPKIPYQQKIPIGVNTLIKNFSEIVIGVDNTNISILNMNLSDSVFSTELLDEFVSKSLIPKIFVPIQPLPLSRFEIGEYDAKASAYAGQLVKLGKELASTDLLPSGFKINDVMKRKSHRDIVDWMINGRTGVSYGFVAYAEPPQYIGAVEISEREWDSLSTIAGFSRDELRQNQIGRRYIKTKIAEKYVFKQIPDIWLASSRSGSNKTNLNLETDIFRIGLQDRLLLQLPKGLDSGAGEIKPSYDIYVMVAIALAAALYAPELIENGMPMVHFHGYPSKEWLQPHEYCTGVQNPSVPCGTYESGVFNFLGIYNLVNKYGSNIALASLIEPDHGTNIIASDWKYLLARIKTGVEQEQIELGGKHFPSLKENVATS</sequence>
<gene>
    <name evidence="2" type="ORF">NIES4072_35320</name>
</gene>
<organism evidence="2 3">
    <name type="scientific">Nostoc commune NIES-4072</name>
    <dbReference type="NCBI Taxonomy" id="2005467"/>
    <lineage>
        <taxon>Bacteria</taxon>
        <taxon>Bacillati</taxon>
        <taxon>Cyanobacteriota</taxon>
        <taxon>Cyanophyceae</taxon>
        <taxon>Nostocales</taxon>
        <taxon>Nostocaceae</taxon>
        <taxon>Nostoc</taxon>
    </lineage>
</organism>
<dbReference type="InterPro" id="IPR044894">
    <property type="entry name" value="TubC_N_sf"/>
</dbReference>
<dbReference type="EMBL" id="BDUD01000001">
    <property type="protein sequence ID" value="GBG19863.1"/>
    <property type="molecule type" value="Genomic_DNA"/>
</dbReference>
<accession>A0A2R5FUH0</accession>
<dbReference type="Proteomes" id="UP000245124">
    <property type="component" value="Unassembled WGS sequence"/>
</dbReference>
<reference evidence="2 3" key="1">
    <citation type="submission" date="2017-06" db="EMBL/GenBank/DDBJ databases">
        <title>Genome sequencing of cyanobaciteial culture collection at National Institute for Environmental Studies (NIES).</title>
        <authorList>
            <person name="Hirose Y."/>
            <person name="Shimura Y."/>
            <person name="Fujisawa T."/>
            <person name="Nakamura Y."/>
            <person name="Kawachi M."/>
        </authorList>
    </citation>
    <scope>NUCLEOTIDE SEQUENCE [LARGE SCALE GENOMIC DNA]</scope>
    <source>
        <strain evidence="2 3">NIES-4072</strain>
    </source>
</reference>
<proteinExistence type="predicted"/>
<name>A0A2R5FUH0_NOSCO</name>
<evidence type="ECO:0000259" key="1">
    <source>
        <dbReference type="Pfam" id="PF18563"/>
    </source>
</evidence>
<evidence type="ECO:0000313" key="2">
    <source>
        <dbReference type="EMBL" id="GBG19863.1"/>
    </source>
</evidence>